<dbReference type="AlphaFoldDB" id="A0A8I6WFW3"/>
<keyword evidence="6" id="KW-1185">Reference proteome</keyword>
<comment type="similarity">
    <text evidence="1">Belongs to the leguminous lectin family.</text>
</comment>
<dbReference type="PANTHER" id="PTHR32401">
    <property type="entry name" value="CONCANAVALIN A-LIKE LECTIN FAMILY PROTEIN"/>
    <property type="match status" value="1"/>
</dbReference>
<dbReference type="Pfam" id="PF00139">
    <property type="entry name" value="Lectin_legB"/>
    <property type="match status" value="1"/>
</dbReference>
<evidence type="ECO:0000313" key="6">
    <source>
        <dbReference type="Proteomes" id="UP000011116"/>
    </source>
</evidence>
<keyword evidence="3" id="KW-0472">Membrane</keyword>
<accession>A0A8I6WFW3</accession>
<keyword evidence="2" id="KW-0430">Lectin</keyword>
<dbReference type="InterPro" id="IPR013320">
    <property type="entry name" value="ConA-like_dom_sf"/>
</dbReference>
<name>A0A8I6WFW3_HORVV</name>
<reference evidence="5" key="3">
    <citation type="submission" date="2022-01" db="UniProtKB">
        <authorList>
            <consortium name="EnsemblPlants"/>
        </authorList>
    </citation>
    <scope>IDENTIFICATION</scope>
    <source>
        <strain evidence="5">subsp. vulgare</strain>
    </source>
</reference>
<reference evidence="5" key="2">
    <citation type="submission" date="2020-10" db="EMBL/GenBank/DDBJ databases">
        <authorList>
            <person name="Scholz U."/>
            <person name="Mascher M."/>
            <person name="Fiebig A."/>
        </authorList>
    </citation>
    <scope>NUCLEOTIDE SEQUENCE [LARGE SCALE GENOMIC DNA]</scope>
    <source>
        <strain evidence="5">cv. Morex</strain>
    </source>
</reference>
<dbReference type="GO" id="GO:0030246">
    <property type="term" value="F:carbohydrate binding"/>
    <property type="evidence" value="ECO:0007669"/>
    <property type="project" value="UniProtKB-KW"/>
</dbReference>
<feature type="domain" description="Legume lectin" evidence="4">
    <location>
        <begin position="89"/>
        <end position="299"/>
    </location>
</feature>
<evidence type="ECO:0000256" key="2">
    <source>
        <dbReference type="ARBA" id="ARBA00022734"/>
    </source>
</evidence>
<dbReference type="Gramene" id="HORVU.MOREX.r3.2HG0099790.1">
    <property type="protein sequence ID" value="HORVU.MOREX.r3.2HG0099790.1.CDS1"/>
    <property type="gene ID" value="HORVU.MOREX.r3.2HG0099790"/>
</dbReference>
<dbReference type="Gene3D" id="2.60.120.200">
    <property type="match status" value="1"/>
</dbReference>
<sequence>MSPWAMATACVDLLSTSKTWMHACMAPRSRQAPLLLLLLAQLSAAVASSFSGYSYYSFPVFDGKATTDGVVVATNSSMLAPATFLFDAQLFPEFNQSEGFVLLSRPVALWRVAADADGVREEASFNTSFTVDLDDGGSDAVSFVVLLDSFPPLNIRNDRHGPRRGTNGTAVPVAAAAVTNATNGIATVEVGSVSSYGPRPPPGVGLNVTVTPNRSSSGANTSQLAVRIEYNAAAHRLSVYAHDTAAEDSPVNDTAALLFDAPLDLAGRLPAQAALVGFYASTVRDLVVGVHDWELTVDSLADGDVVGDGPRRHSTSSSSSWLVILLAVLGPVAAVAAVVVSVMVYLVVARRRAVDMEVQQCYRDYFARMTR</sequence>
<dbReference type="InterPro" id="IPR001220">
    <property type="entry name" value="Legume_lectin_dom"/>
</dbReference>
<evidence type="ECO:0000256" key="3">
    <source>
        <dbReference type="SAM" id="Phobius"/>
    </source>
</evidence>
<evidence type="ECO:0000259" key="4">
    <source>
        <dbReference type="Pfam" id="PF00139"/>
    </source>
</evidence>
<dbReference type="Proteomes" id="UP000011116">
    <property type="component" value="Chromosome 2H"/>
</dbReference>
<organism evidence="5 6">
    <name type="scientific">Hordeum vulgare subsp. vulgare</name>
    <name type="common">Domesticated barley</name>
    <dbReference type="NCBI Taxonomy" id="112509"/>
    <lineage>
        <taxon>Eukaryota</taxon>
        <taxon>Viridiplantae</taxon>
        <taxon>Streptophyta</taxon>
        <taxon>Embryophyta</taxon>
        <taxon>Tracheophyta</taxon>
        <taxon>Spermatophyta</taxon>
        <taxon>Magnoliopsida</taxon>
        <taxon>Liliopsida</taxon>
        <taxon>Poales</taxon>
        <taxon>Poaceae</taxon>
        <taxon>BOP clade</taxon>
        <taxon>Pooideae</taxon>
        <taxon>Triticodae</taxon>
        <taxon>Triticeae</taxon>
        <taxon>Hordeinae</taxon>
        <taxon>Hordeum</taxon>
    </lineage>
</organism>
<reference evidence="6" key="1">
    <citation type="journal article" date="2012" name="Nature">
        <title>A physical, genetic and functional sequence assembly of the barley genome.</title>
        <authorList>
            <consortium name="The International Barley Genome Sequencing Consortium"/>
            <person name="Mayer K.F."/>
            <person name="Waugh R."/>
            <person name="Brown J.W."/>
            <person name="Schulman A."/>
            <person name="Langridge P."/>
            <person name="Platzer M."/>
            <person name="Fincher G.B."/>
            <person name="Muehlbauer G.J."/>
            <person name="Sato K."/>
            <person name="Close T.J."/>
            <person name="Wise R.P."/>
            <person name="Stein N."/>
        </authorList>
    </citation>
    <scope>NUCLEOTIDE SEQUENCE [LARGE SCALE GENOMIC DNA]</scope>
    <source>
        <strain evidence="6">cv. Morex</strain>
    </source>
</reference>
<keyword evidence="3" id="KW-0812">Transmembrane</keyword>
<dbReference type="EnsemblPlants" id="HORVU.MOREX.r3.2HG0099790.1">
    <property type="protein sequence ID" value="HORVU.MOREX.r3.2HG0099790.1.CDS1"/>
    <property type="gene ID" value="HORVU.MOREX.r3.2HG0099790"/>
</dbReference>
<protein>
    <recommendedName>
        <fullName evidence="4">Legume lectin domain-containing protein</fullName>
    </recommendedName>
</protein>
<evidence type="ECO:0000256" key="1">
    <source>
        <dbReference type="ARBA" id="ARBA00007606"/>
    </source>
</evidence>
<feature type="transmembrane region" description="Helical" evidence="3">
    <location>
        <begin position="321"/>
        <end position="348"/>
    </location>
</feature>
<keyword evidence="3" id="KW-1133">Transmembrane helix</keyword>
<proteinExistence type="inferred from homology"/>
<dbReference type="SUPFAM" id="SSF49899">
    <property type="entry name" value="Concanavalin A-like lectins/glucanases"/>
    <property type="match status" value="1"/>
</dbReference>
<dbReference type="Gramene" id="HORVU.MOREX.r2.2HG0082250.1">
    <property type="protein sequence ID" value="HORVU.MOREX.r2.2HG0082250.1.CDS.1"/>
    <property type="gene ID" value="HORVU.MOREX.r2.2HG0082250"/>
</dbReference>
<dbReference type="SMR" id="A0A8I6WFW3"/>
<dbReference type="PANTHER" id="PTHR32401:SF43">
    <property type="entry name" value="LEGUME LECTIN DOMAIN-CONTAINING PROTEIN"/>
    <property type="match status" value="1"/>
</dbReference>
<dbReference type="InterPro" id="IPR050258">
    <property type="entry name" value="Leguminous_Lectin"/>
</dbReference>
<evidence type="ECO:0000313" key="5">
    <source>
        <dbReference type="EnsemblPlants" id="HORVU.MOREX.r3.2HG0099790.1.CDS1"/>
    </source>
</evidence>